<dbReference type="Pfam" id="PF01061">
    <property type="entry name" value="ABC2_membrane"/>
    <property type="match status" value="1"/>
</dbReference>
<feature type="transmembrane region" description="Helical" evidence="5">
    <location>
        <begin position="167"/>
        <end position="189"/>
    </location>
</feature>
<evidence type="ECO:0000259" key="6">
    <source>
        <dbReference type="PROSITE" id="PS51012"/>
    </source>
</evidence>
<dbReference type="PROSITE" id="PS51012">
    <property type="entry name" value="ABC_TM2"/>
    <property type="match status" value="1"/>
</dbReference>
<comment type="subcellular location">
    <subcellularLocation>
        <location evidence="5">Cell membrane</location>
        <topology evidence="5">Multi-pass membrane protein</topology>
    </subcellularLocation>
    <subcellularLocation>
        <location evidence="1">Membrane</location>
        <topology evidence="1">Multi-pass membrane protein</topology>
    </subcellularLocation>
</comment>
<feature type="transmembrane region" description="Helical" evidence="5">
    <location>
        <begin position="106"/>
        <end position="127"/>
    </location>
</feature>
<dbReference type="InterPro" id="IPR000412">
    <property type="entry name" value="ABC_2_transport"/>
</dbReference>
<dbReference type="InterPro" id="IPR047817">
    <property type="entry name" value="ABC2_TM_bact-type"/>
</dbReference>
<organism evidence="7 8">
    <name type="scientific">Eiseniibacteriota bacterium</name>
    <dbReference type="NCBI Taxonomy" id="2212470"/>
    <lineage>
        <taxon>Bacteria</taxon>
        <taxon>Candidatus Eiseniibacteriota</taxon>
    </lineage>
</organism>
<protein>
    <recommendedName>
        <fullName evidence="5">Transport permease protein</fullName>
    </recommendedName>
</protein>
<evidence type="ECO:0000256" key="4">
    <source>
        <dbReference type="ARBA" id="ARBA00023136"/>
    </source>
</evidence>
<keyword evidence="4 5" id="KW-0472">Membrane</keyword>
<feature type="transmembrane region" description="Helical" evidence="5">
    <location>
        <begin position="133"/>
        <end position="155"/>
    </location>
</feature>
<keyword evidence="2 5" id="KW-0812">Transmembrane</keyword>
<evidence type="ECO:0000256" key="2">
    <source>
        <dbReference type="ARBA" id="ARBA00022692"/>
    </source>
</evidence>
<evidence type="ECO:0000256" key="1">
    <source>
        <dbReference type="ARBA" id="ARBA00004141"/>
    </source>
</evidence>
<dbReference type="GO" id="GO:0140359">
    <property type="term" value="F:ABC-type transporter activity"/>
    <property type="evidence" value="ECO:0007669"/>
    <property type="project" value="InterPro"/>
</dbReference>
<evidence type="ECO:0000313" key="8">
    <source>
        <dbReference type="Proteomes" id="UP000748308"/>
    </source>
</evidence>
<feature type="transmembrane region" description="Helical" evidence="5">
    <location>
        <begin position="25"/>
        <end position="41"/>
    </location>
</feature>
<feature type="transmembrane region" description="Helical" evidence="5">
    <location>
        <begin position="218"/>
        <end position="239"/>
    </location>
</feature>
<evidence type="ECO:0000256" key="3">
    <source>
        <dbReference type="ARBA" id="ARBA00022989"/>
    </source>
</evidence>
<keyword evidence="3 5" id="KW-1133">Transmembrane helix</keyword>
<feature type="domain" description="ABC transmembrane type-2" evidence="6">
    <location>
        <begin position="15"/>
        <end position="242"/>
    </location>
</feature>
<accession>A0A937X729</accession>
<dbReference type="PIRSF" id="PIRSF006648">
    <property type="entry name" value="DrrB"/>
    <property type="match status" value="1"/>
</dbReference>
<keyword evidence="5" id="KW-0813">Transport</keyword>
<reference evidence="7" key="1">
    <citation type="submission" date="2019-03" db="EMBL/GenBank/DDBJ databases">
        <title>Lake Tanganyika Metagenome-Assembled Genomes (MAGs).</title>
        <authorList>
            <person name="Tran P."/>
        </authorList>
    </citation>
    <scope>NUCLEOTIDE SEQUENCE</scope>
    <source>
        <strain evidence="7">M_DeepCast_400m_m2_100</strain>
    </source>
</reference>
<evidence type="ECO:0000256" key="5">
    <source>
        <dbReference type="RuleBase" id="RU361157"/>
    </source>
</evidence>
<gene>
    <name evidence="7" type="ORF">FJY75_02805</name>
</gene>
<proteinExistence type="inferred from homology"/>
<dbReference type="EMBL" id="VGIY01000039">
    <property type="protein sequence ID" value="MBM3316760.1"/>
    <property type="molecule type" value="Genomic_DNA"/>
</dbReference>
<comment type="similarity">
    <text evidence="5">Belongs to the ABC-2 integral membrane protein family.</text>
</comment>
<dbReference type="InterPro" id="IPR013525">
    <property type="entry name" value="ABC2_TM"/>
</dbReference>
<dbReference type="Proteomes" id="UP000748308">
    <property type="component" value="Unassembled WGS sequence"/>
</dbReference>
<feature type="transmembrane region" description="Helical" evidence="5">
    <location>
        <begin position="53"/>
        <end position="76"/>
    </location>
</feature>
<keyword evidence="5" id="KW-1003">Cell membrane</keyword>
<name>A0A937X729_UNCEI</name>
<dbReference type="PANTHER" id="PTHR43229">
    <property type="entry name" value="NODULATION PROTEIN J"/>
    <property type="match status" value="1"/>
</dbReference>
<sequence>MKVWIAAWSILAKDARTYYLKPPNVSWGLIFPLAWTGMLFLRSAAGVESVAELLPGVMAVAVLFGTTSLLAVVVAFERRGRSFERLLVAPIPLVVLLLAKTGGAILFGLVNAFVPVILAAFLIDLSIVDWPALIGAAALLSASSAFLGLFIAVSVREVFEAQALSNFFRFPMLFLCGLFLPVEQLPAWMRPLSYALPLTYGADLLRGSIGGVNRLPPAASFALLAASCAALFALSLRVVRRRWIA</sequence>
<dbReference type="GO" id="GO:0043190">
    <property type="term" value="C:ATP-binding cassette (ABC) transporter complex"/>
    <property type="evidence" value="ECO:0007669"/>
    <property type="project" value="InterPro"/>
</dbReference>
<dbReference type="PANTHER" id="PTHR43229:SF2">
    <property type="entry name" value="NODULATION PROTEIN J"/>
    <property type="match status" value="1"/>
</dbReference>
<dbReference type="AlphaFoldDB" id="A0A937X729"/>
<evidence type="ECO:0000313" key="7">
    <source>
        <dbReference type="EMBL" id="MBM3316760.1"/>
    </source>
</evidence>
<dbReference type="InterPro" id="IPR051784">
    <property type="entry name" value="Nod_factor_ABC_transporter"/>
</dbReference>
<comment type="caution">
    <text evidence="7">The sequence shown here is derived from an EMBL/GenBank/DDBJ whole genome shotgun (WGS) entry which is preliminary data.</text>
</comment>